<dbReference type="EMBL" id="CAXDID020000298">
    <property type="protein sequence ID" value="CAL6072916.1"/>
    <property type="molecule type" value="Genomic_DNA"/>
</dbReference>
<evidence type="ECO:0000313" key="3">
    <source>
        <dbReference type="Proteomes" id="UP001642409"/>
    </source>
</evidence>
<dbReference type="Proteomes" id="UP001642409">
    <property type="component" value="Unassembled WGS sequence"/>
</dbReference>
<organism evidence="1">
    <name type="scientific">Hexamita inflata</name>
    <dbReference type="NCBI Taxonomy" id="28002"/>
    <lineage>
        <taxon>Eukaryota</taxon>
        <taxon>Metamonada</taxon>
        <taxon>Diplomonadida</taxon>
        <taxon>Hexamitidae</taxon>
        <taxon>Hexamitinae</taxon>
        <taxon>Hexamita</taxon>
    </lineage>
</organism>
<dbReference type="EMBL" id="CATOUU010000492">
    <property type="protein sequence ID" value="CAI9931502.1"/>
    <property type="molecule type" value="Genomic_DNA"/>
</dbReference>
<dbReference type="AlphaFoldDB" id="A0AA86P7T7"/>
<proteinExistence type="predicted"/>
<gene>
    <name evidence="1" type="ORF">HINF_LOCUS19147</name>
    <name evidence="2" type="ORF">HINF_LOCUS55852</name>
</gene>
<evidence type="ECO:0000313" key="1">
    <source>
        <dbReference type="EMBL" id="CAI9931502.1"/>
    </source>
</evidence>
<reference evidence="2 3" key="2">
    <citation type="submission" date="2024-07" db="EMBL/GenBank/DDBJ databases">
        <authorList>
            <person name="Akdeniz Z."/>
        </authorList>
    </citation>
    <scope>NUCLEOTIDE SEQUENCE [LARGE SCALE GENOMIC DNA]</scope>
</reference>
<protein>
    <submittedName>
        <fullName evidence="2">Hypothetical_protein</fullName>
    </submittedName>
</protein>
<sequence length="167" mass="19730">MELRYQTQAVEVDCIHSSTSYVVISVQQMMNNMKSNHSSYQSNRALLQIQLSISDYQAGYQTRCCLYDVLFNLMKQVLAYIDELNFYNLQNSNEYHCSSEQLQLGSLYNLQRDILEQGNRRADQMLFKRSLHSSLIFTRTYIQQVVQYPQLLYKDQHQQLPYSPCLQ</sequence>
<evidence type="ECO:0000313" key="2">
    <source>
        <dbReference type="EMBL" id="CAL6072916.1"/>
    </source>
</evidence>
<name>A0AA86P7T7_9EUKA</name>
<keyword evidence="3" id="KW-1185">Reference proteome</keyword>
<reference evidence="1" key="1">
    <citation type="submission" date="2023-06" db="EMBL/GenBank/DDBJ databases">
        <authorList>
            <person name="Kurt Z."/>
        </authorList>
    </citation>
    <scope>NUCLEOTIDE SEQUENCE</scope>
</reference>
<comment type="caution">
    <text evidence="1">The sequence shown here is derived from an EMBL/GenBank/DDBJ whole genome shotgun (WGS) entry which is preliminary data.</text>
</comment>
<accession>A0AA86P7T7</accession>